<keyword evidence="4" id="KW-0547">Nucleotide-binding</keyword>
<dbReference type="EMBL" id="QEAM01000332">
    <property type="protein sequence ID" value="TPX41263.1"/>
    <property type="molecule type" value="Genomic_DNA"/>
</dbReference>
<evidence type="ECO:0000256" key="7">
    <source>
        <dbReference type="ARBA" id="ARBA00023136"/>
    </source>
</evidence>
<sequence>MHSAIEPSATPPSYVKAAETHVAIDTKAVPNVAQGSQVEIVFRDLAYSIDVPAPATVVANQPRFARKLMMSKPILKGVSGVFKPGRLCAVMGASGAGKTSLLQVLAGEARSGEVQGQILINGQEILGNEIKRCSGFVFQDDVILSTMTVREAITMSALLRLPQEWSIQRKHDKVEQVIELLGLEKASNTIIGDTEIKGVSGGERKRTAMAMEIITDPQVLFLDEDPPYLDSSCSTSDESCVQDVTPSVQPKPYLVLGFDFFHDRLLRQPYTNRTTEHSRHATFKKVYNLFVHKIPIGKKSKVIKKKKSKIVTYRSSPRFHSRLTRPPLPTPLIQKLKSIFLDGGTVFVIDGDRTSAKSETSMKRHREWGKVVDGLDKVAASMKQAADDGRKRMPKCFYEKLDRLTRRSFLLNVMRHKEIIARRINDAVGILNRARPIAERATEMLIDCICSSNQDTHLLLQLTHGGKGGTYWQNLLRMIIDGQIGRVGSEHLPILEKVEALWGDEFIENLSWPDSNIKIPMLTVLIKQVVADIDTVFSNQIVGMLPLLKERVVEVVGEVGKQAIEEIEAWVDASLENDPPSPPPPVQVFYKVNRLLPGPYRWSIVPHTSFGDGYVTMSEECFFDLLFDIPSFQRTVREVAGPVGPEATKMATRAAFMKNPSKGRLLDVKHCRMCQI</sequence>
<dbReference type="SUPFAM" id="SSF52540">
    <property type="entry name" value="P-loop containing nucleoside triphosphate hydrolases"/>
    <property type="match status" value="1"/>
</dbReference>
<feature type="domain" description="ABC transporter" evidence="8">
    <location>
        <begin position="40"/>
        <end position="299"/>
    </location>
</feature>
<evidence type="ECO:0000259" key="8">
    <source>
        <dbReference type="PROSITE" id="PS50893"/>
    </source>
</evidence>
<dbReference type="SMART" id="SM00382">
    <property type="entry name" value="AAA"/>
    <property type="match status" value="1"/>
</dbReference>
<dbReference type="PANTHER" id="PTHR48041:SF91">
    <property type="entry name" value="ABC TRANSPORTER G FAMILY MEMBER 28"/>
    <property type="match status" value="1"/>
</dbReference>
<keyword evidence="2" id="KW-0813">Transport</keyword>
<dbReference type="GO" id="GO:0016020">
    <property type="term" value="C:membrane"/>
    <property type="evidence" value="ECO:0007669"/>
    <property type="project" value="UniProtKB-SubCell"/>
</dbReference>
<protein>
    <recommendedName>
        <fullName evidence="8">ABC transporter domain-containing protein</fullName>
    </recommendedName>
</protein>
<dbReference type="Gene3D" id="3.40.50.300">
    <property type="entry name" value="P-loop containing nucleotide triphosphate hydrolases"/>
    <property type="match status" value="1"/>
</dbReference>
<dbReference type="OrthoDB" id="66620at2759"/>
<name>A0A507CQ53_9FUNG</name>
<evidence type="ECO:0000256" key="5">
    <source>
        <dbReference type="ARBA" id="ARBA00022840"/>
    </source>
</evidence>
<evidence type="ECO:0000256" key="6">
    <source>
        <dbReference type="ARBA" id="ARBA00022989"/>
    </source>
</evidence>
<dbReference type="GO" id="GO:0042626">
    <property type="term" value="F:ATPase-coupled transmembrane transporter activity"/>
    <property type="evidence" value="ECO:0007669"/>
    <property type="project" value="TreeGrafter"/>
</dbReference>
<dbReference type="InterPro" id="IPR027417">
    <property type="entry name" value="P-loop_NTPase"/>
</dbReference>
<reference evidence="9 10" key="1">
    <citation type="journal article" date="2019" name="Sci. Rep.">
        <title>Comparative genomics of chytrid fungi reveal insights into the obligate biotrophic and pathogenic lifestyle of Synchytrium endobioticum.</title>
        <authorList>
            <person name="van de Vossenberg B.T.L.H."/>
            <person name="Warris S."/>
            <person name="Nguyen H.D.T."/>
            <person name="van Gent-Pelzer M.P.E."/>
            <person name="Joly D.L."/>
            <person name="van de Geest H.C."/>
            <person name="Bonants P.J.M."/>
            <person name="Smith D.S."/>
            <person name="Levesque C.A."/>
            <person name="van der Lee T.A.J."/>
        </authorList>
    </citation>
    <scope>NUCLEOTIDE SEQUENCE [LARGE SCALE GENOMIC DNA]</scope>
    <source>
        <strain evidence="9 10">LEV6574</strain>
    </source>
</reference>
<dbReference type="InterPro" id="IPR050352">
    <property type="entry name" value="ABCG_transporters"/>
</dbReference>
<comment type="caution">
    <text evidence="9">The sequence shown here is derived from an EMBL/GenBank/DDBJ whole genome shotgun (WGS) entry which is preliminary data.</text>
</comment>
<organism evidence="9 10">
    <name type="scientific">Synchytrium endobioticum</name>
    <dbReference type="NCBI Taxonomy" id="286115"/>
    <lineage>
        <taxon>Eukaryota</taxon>
        <taxon>Fungi</taxon>
        <taxon>Fungi incertae sedis</taxon>
        <taxon>Chytridiomycota</taxon>
        <taxon>Chytridiomycota incertae sedis</taxon>
        <taxon>Chytridiomycetes</taxon>
        <taxon>Synchytriales</taxon>
        <taxon>Synchytriaceae</taxon>
        <taxon>Synchytrium</taxon>
    </lineage>
</organism>
<evidence type="ECO:0000313" key="10">
    <source>
        <dbReference type="Proteomes" id="UP000320475"/>
    </source>
</evidence>
<evidence type="ECO:0000313" key="9">
    <source>
        <dbReference type="EMBL" id="TPX41263.1"/>
    </source>
</evidence>
<dbReference type="InterPro" id="IPR003593">
    <property type="entry name" value="AAA+_ATPase"/>
</dbReference>
<proteinExistence type="predicted"/>
<evidence type="ECO:0000256" key="4">
    <source>
        <dbReference type="ARBA" id="ARBA00022741"/>
    </source>
</evidence>
<dbReference type="GO" id="GO:0016887">
    <property type="term" value="F:ATP hydrolysis activity"/>
    <property type="evidence" value="ECO:0007669"/>
    <property type="project" value="InterPro"/>
</dbReference>
<keyword evidence="5" id="KW-0067">ATP-binding</keyword>
<keyword evidence="3" id="KW-0812">Transmembrane</keyword>
<gene>
    <name evidence="9" type="ORF">SeLEV6574_g06180</name>
</gene>
<accession>A0A507CQ53</accession>
<dbReference type="PANTHER" id="PTHR48041">
    <property type="entry name" value="ABC TRANSPORTER G FAMILY MEMBER 28"/>
    <property type="match status" value="1"/>
</dbReference>
<keyword evidence="7" id="KW-0472">Membrane</keyword>
<dbReference type="VEuPathDB" id="FungiDB:SeMB42_g06285"/>
<evidence type="ECO:0000256" key="2">
    <source>
        <dbReference type="ARBA" id="ARBA00022448"/>
    </source>
</evidence>
<evidence type="ECO:0000256" key="1">
    <source>
        <dbReference type="ARBA" id="ARBA00004141"/>
    </source>
</evidence>
<dbReference type="InterPro" id="IPR003439">
    <property type="entry name" value="ABC_transporter-like_ATP-bd"/>
</dbReference>
<dbReference type="GO" id="GO:0005524">
    <property type="term" value="F:ATP binding"/>
    <property type="evidence" value="ECO:0007669"/>
    <property type="project" value="UniProtKB-KW"/>
</dbReference>
<dbReference type="PROSITE" id="PS50893">
    <property type="entry name" value="ABC_TRANSPORTER_2"/>
    <property type="match status" value="1"/>
</dbReference>
<evidence type="ECO:0000256" key="3">
    <source>
        <dbReference type="ARBA" id="ARBA00022692"/>
    </source>
</evidence>
<dbReference type="AlphaFoldDB" id="A0A507CQ53"/>
<dbReference type="Proteomes" id="UP000320475">
    <property type="component" value="Unassembled WGS sequence"/>
</dbReference>
<dbReference type="VEuPathDB" id="FungiDB:SeMB42_g07767"/>
<comment type="subcellular location">
    <subcellularLocation>
        <location evidence="1">Membrane</location>
        <topology evidence="1">Multi-pass membrane protein</topology>
    </subcellularLocation>
</comment>
<keyword evidence="6" id="KW-1133">Transmembrane helix</keyword>
<dbReference type="Pfam" id="PF00005">
    <property type="entry name" value="ABC_tran"/>
    <property type="match status" value="1"/>
</dbReference>